<dbReference type="OMA" id="QPWPHFY"/>
<evidence type="ECO:0000256" key="1">
    <source>
        <dbReference type="SAM" id="MobiDB-lite"/>
    </source>
</evidence>
<feature type="region of interest" description="Disordered" evidence="1">
    <location>
        <begin position="23"/>
        <end position="50"/>
    </location>
</feature>
<keyword evidence="4" id="KW-1185">Reference proteome</keyword>
<feature type="chain" id="PRO_5002814374" evidence="2">
    <location>
        <begin position="25"/>
        <end position="113"/>
    </location>
</feature>
<reference evidence="3 4" key="1">
    <citation type="journal article" date="2007" name="Nature">
        <title>Evolution of genes and genomes on the Drosophila phylogeny.</title>
        <authorList>
            <consortium name="Drosophila 12 Genomes Consortium"/>
            <person name="Clark A.G."/>
            <person name="Eisen M.B."/>
            <person name="Smith D.R."/>
            <person name="Bergman C.M."/>
            <person name="Oliver B."/>
            <person name="Markow T.A."/>
            <person name="Kaufman T.C."/>
            <person name="Kellis M."/>
            <person name="Gelbart W."/>
            <person name="Iyer V.N."/>
            <person name="Pollard D.A."/>
            <person name="Sackton T.B."/>
            <person name="Larracuente A.M."/>
            <person name="Singh N.D."/>
            <person name="Abad J.P."/>
            <person name="Abt D.N."/>
            <person name="Adryan B."/>
            <person name="Aguade M."/>
            <person name="Akashi H."/>
            <person name="Anderson W.W."/>
            <person name="Aquadro C.F."/>
            <person name="Ardell D.H."/>
            <person name="Arguello R."/>
            <person name="Artieri C.G."/>
            <person name="Barbash D.A."/>
            <person name="Barker D."/>
            <person name="Barsanti P."/>
            <person name="Batterham P."/>
            <person name="Batzoglou S."/>
            <person name="Begun D."/>
            <person name="Bhutkar A."/>
            <person name="Blanco E."/>
            <person name="Bosak S.A."/>
            <person name="Bradley R.K."/>
            <person name="Brand A.D."/>
            <person name="Brent M.R."/>
            <person name="Brooks A.N."/>
            <person name="Brown R.H."/>
            <person name="Butlin R.K."/>
            <person name="Caggese C."/>
            <person name="Calvi B.R."/>
            <person name="Bernardo de Carvalho A."/>
            <person name="Caspi A."/>
            <person name="Castrezana S."/>
            <person name="Celniker S.E."/>
            <person name="Chang J.L."/>
            <person name="Chapple C."/>
            <person name="Chatterji S."/>
            <person name="Chinwalla A."/>
            <person name="Civetta A."/>
            <person name="Clifton S.W."/>
            <person name="Comeron J.M."/>
            <person name="Costello J.C."/>
            <person name="Coyne J.A."/>
            <person name="Daub J."/>
            <person name="David R.G."/>
            <person name="Delcher A.L."/>
            <person name="Delehaunty K."/>
            <person name="Do C.B."/>
            <person name="Ebling H."/>
            <person name="Edwards K."/>
            <person name="Eickbush T."/>
            <person name="Evans J.D."/>
            <person name="Filipski A."/>
            <person name="Findeiss S."/>
            <person name="Freyhult E."/>
            <person name="Fulton L."/>
            <person name="Fulton R."/>
            <person name="Garcia A.C."/>
            <person name="Gardiner A."/>
            <person name="Garfield D.A."/>
            <person name="Garvin B.E."/>
            <person name="Gibson G."/>
            <person name="Gilbert D."/>
            <person name="Gnerre S."/>
            <person name="Godfrey J."/>
            <person name="Good R."/>
            <person name="Gotea V."/>
            <person name="Gravely B."/>
            <person name="Greenberg A.J."/>
            <person name="Griffiths-Jones S."/>
            <person name="Gross S."/>
            <person name="Guigo R."/>
            <person name="Gustafson E.A."/>
            <person name="Haerty W."/>
            <person name="Hahn M.W."/>
            <person name="Halligan D.L."/>
            <person name="Halpern A.L."/>
            <person name="Halter G.M."/>
            <person name="Han M.V."/>
            <person name="Heger A."/>
            <person name="Hillier L."/>
            <person name="Hinrichs A.S."/>
            <person name="Holmes I."/>
            <person name="Hoskins R.A."/>
            <person name="Hubisz M.J."/>
            <person name="Hultmark D."/>
            <person name="Huntley M.A."/>
            <person name="Jaffe D.B."/>
            <person name="Jagadeeshan S."/>
            <person name="Jeck W.R."/>
            <person name="Johnson J."/>
            <person name="Jones C.D."/>
            <person name="Jordan W.C."/>
            <person name="Karpen G.H."/>
            <person name="Kataoka E."/>
            <person name="Keightley P.D."/>
            <person name="Kheradpour P."/>
            <person name="Kirkness E.F."/>
            <person name="Koerich L.B."/>
            <person name="Kristiansen K."/>
            <person name="Kudrna D."/>
            <person name="Kulathinal R.J."/>
            <person name="Kumar S."/>
            <person name="Kwok R."/>
            <person name="Lander E."/>
            <person name="Langley C.H."/>
            <person name="Lapoint R."/>
            <person name="Lazzaro B.P."/>
            <person name="Lee S.J."/>
            <person name="Levesque L."/>
            <person name="Li R."/>
            <person name="Lin C.F."/>
            <person name="Lin M.F."/>
            <person name="Lindblad-Toh K."/>
            <person name="Llopart A."/>
            <person name="Long M."/>
            <person name="Low L."/>
            <person name="Lozovsky E."/>
            <person name="Lu J."/>
            <person name="Luo M."/>
            <person name="Machado C.A."/>
            <person name="Makalowski W."/>
            <person name="Marzo M."/>
            <person name="Matsuda M."/>
            <person name="Matzkin L."/>
            <person name="McAllister B."/>
            <person name="McBride C.S."/>
            <person name="McKernan B."/>
            <person name="McKernan K."/>
            <person name="Mendez-Lago M."/>
            <person name="Minx P."/>
            <person name="Mollenhauer M.U."/>
            <person name="Montooth K."/>
            <person name="Mount S.M."/>
            <person name="Mu X."/>
            <person name="Myers E."/>
            <person name="Negre B."/>
            <person name="Newfeld S."/>
            <person name="Nielsen R."/>
            <person name="Noor M.A."/>
            <person name="O'Grady P."/>
            <person name="Pachter L."/>
            <person name="Papaceit M."/>
            <person name="Parisi M.J."/>
            <person name="Parisi M."/>
            <person name="Parts L."/>
            <person name="Pedersen J.S."/>
            <person name="Pesole G."/>
            <person name="Phillippy A.M."/>
            <person name="Ponting C.P."/>
            <person name="Pop M."/>
            <person name="Porcelli D."/>
            <person name="Powell J.R."/>
            <person name="Prohaska S."/>
            <person name="Pruitt K."/>
            <person name="Puig M."/>
            <person name="Quesneville H."/>
            <person name="Ram K.R."/>
            <person name="Rand D."/>
            <person name="Rasmussen M.D."/>
            <person name="Reed L.K."/>
            <person name="Reenan R."/>
            <person name="Reily A."/>
            <person name="Remington K.A."/>
            <person name="Rieger T.T."/>
            <person name="Ritchie M.G."/>
            <person name="Robin C."/>
            <person name="Rogers Y.H."/>
            <person name="Rohde C."/>
            <person name="Rozas J."/>
            <person name="Rubenfield M.J."/>
            <person name="Ruiz A."/>
            <person name="Russo S."/>
            <person name="Salzberg S.L."/>
            <person name="Sanchez-Gracia A."/>
            <person name="Saranga D.J."/>
            <person name="Sato H."/>
            <person name="Schaeffer S.W."/>
            <person name="Schatz M.C."/>
            <person name="Schlenke T."/>
            <person name="Schwartz R."/>
            <person name="Segarra C."/>
            <person name="Singh R.S."/>
            <person name="Sirot L."/>
            <person name="Sirota M."/>
            <person name="Sisneros N.B."/>
            <person name="Smith C.D."/>
            <person name="Smith T.F."/>
            <person name="Spieth J."/>
            <person name="Stage D.E."/>
            <person name="Stark A."/>
            <person name="Stephan W."/>
            <person name="Strausberg R.L."/>
            <person name="Strempel S."/>
            <person name="Sturgill D."/>
            <person name="Sutton G."/>
            <person name="Sutton G.G."/>
            <person name="Tao W."/>
            <person name="Teichmann S."/>
            <person name="Tobari Y.N."/>
            <person name="Tomimura Y."/>
            <person name="Tsolas J.M."/>
            <person name="Valente V.L."/>
            <person name="Venter E."/>
            <person name="Venter J.C."/>
            <person name="Vicario S."/>
            <person name="Vieira F.G."/>
            <person name="Vilella A.J."/>
            <person name="Villasante A."/>
            <person name="Walenz B."/>
            <person name="Wang J."/>
            <person name="Wasserman M."/>
            <person name="Watts T."/>
            <person name="Wilson D."/>
            <person name="Wilson R.K."/>
            <person name="Wing R.A."/>
            <person name="Wolfner M.F."/>
            <person name="Wong A."/>
            <person name="Wong G.K."/>
            <person name="Wu C.I."/>
            <person name="Wu G."/>
            <person name="Yamamoto D."/>
            <person name="Yang H.P."/>
            <person name="Yang S.P."/>
            <person name="Yorke J.A."/>
            <person name="Yoshida K."/>
            <person name="Zdobnov E."/>
            <person name="Zhang P."/>
            <person name="Zhang Y."/>
            <person name="Zimin A.V."/>
            <person name="Baldwin J."/>
            <person name="Abdouelleil A."/>
            <person name="Abdulkadir J."/>
            <person name="Abebe A."/>
            <person name="Abera B."/>
            <person name="Abreu J."/>
            <person name="Acer S.C."/>
            <person name="Aftuck L."/>
            <person name="Alexander A."/>
            <person name="An P."/>
            <person name="Anderson E."/>
            <person name="Anderson S."/>
            <person name="Arachi H."/>
            <person name="Azer M."/>
            <person name="Bachantsang P."/>
            <person name="Barry A."/>
            <person name="Bayul T."/>
            <person name="Berlin A."/>
            <person name="Bessette D."/>
            <person name="Bloom T."/>
            <person name="Blye J."/>
            <person name="Boguslavskiy L."/>
            <person name="Bonnet C."/>
            <person name="Boukhgalter B."/>
            <person name="Bourzgui I."/>
            <person name="Brown A."/>
            <person name="Cahill P."/>
            <person name="Channer S."/>
            <person name="Cheshatsang Y."/>
            <person name="Chuda L."/>
            <person name="Citroen M."/>
            <person name="Collymore A."/>
            <person name="Cooke P."/>
            <person name="Costello M."/>
            <person name="D'Aco K."/>
            <person name="Daza R."/>
            <person name="De Haan G."/>
            <person name="DeGray S."/>
            <person name="DeMaso C."/>
            <person name="Dhargay N."/>
            <person name="Dooley K."/>
            <person name="Dooley E."/>
            <person name="Doricent M."/>
            <person name="Dorje P."/>
            <person name="Dorjee K."/>
            <person name="Dupes A."/>
            <person name="Elong R."/>
            <person name="Falk J."/>
            <person name="Farina A."/>
            <person name="Faro S."/>
            <person name="Ferguson D."/>
            <person name="Fisher S."/>
            <person name="Foley C.D."/>
            <person name="Franke A."/>
            <person name="Friedrich D."/>
            <person name="Gadbois L."/>
            <person name="Gearin G."/>
            <person name="Gearin C.R."/>
            <person name="Giannoukos G."/>
            <person name="Goode T."/>
            <person name="Graham J."/>
            <person name="Grandbois E."/>
            <person name="Grewal S."/>
            <person name="Gyaltsen K."/>
            <person name="Hafez N."/>
            <person name="Hagos B."/>
            <person name="Hall J."/>
            <person name="Henson C."/>
            <person name="Hollinger A."/>
            <person name="Honan T."/>
            <person name="Huard M.D."/>
            <person name="Hughes L."/>
            <person name="Hurhula B."/>
            <person name="Husby M.E."/>
            <person name="Kamat A."/>
            <person name="Kanga B."/>
            <person name="Kashin S."/>
            <person name="Khazanovich D."/>
            <person name="Kisner P."/>
            <person name="Lance K."/>
            <person name="Lara M."/>
            <person name="Lee W."/>
            <person name="Lennon N."/>
            <person name="Letendre F."/>
            <person name="LeVine R."/>
            <person name="Lipovsky A."/>
            <person name="Liu X."/>
            <person name="Liu J."/>
            <person name="Liu S."/>
            <person name="Lokyitsang T."/>
            <person name="Lokyitsang Y."/>
            <person name="Lubonja R."/>
            <person name="Lui A."/>
            <person name="MacDonald P."/>
            <person name="Magnisalis V."/>
            <person name="Maru K."/>
            <person name="Matthews C."/>
            <person name="McCusker W."/>
            <person name="McDonough S."/>
            <person name="Mehta T."/>
            <person name="Meldrim J."/>
            <person name="Meneus L."/>
            <person name="Mihai O."/>
            <person name="Mihalev A."/>
            <person name="Mihova T."/>
            <person name="Mittelman R."/>
            <person name="Mlenga V."/>
            <person name="Montmayeur A."/>
            <person name="Mulrain L."/>
            <person name="Navidi A."/>
            <person name="Naylor J."/>
            <person name="Negash T."/>
            <person name="Nguyen T."/>
            <person name="Nguyen N."/>
            <person name="Nicol R."/>
            <person name="Norbu C."/>
            <person name="Norbu N."/>
            <person name="Novod N."/>
            <person name="O'Neill B."/>
            <person name="Osman S."/>
            <person name="Markiewicz E."/>
            <person name="Oyono O.L."/>
            <person name="Patti C."/>
            <person name="Phunkhang P."/>
            <person name="Pierre F."/>
            <person name="Priest M."/>
            <person name="Raghuraman S."/>
            <person name="Rege F."/>
            <person name="Reyes R."/>
            <person name="Rise C."/>
            <person name="Rogov P."/>
            <person name="Ross K."/>
            <person name="Ryan E."/>
            <person name="Settipalli S."/>
            <person name="Shea T."/>
            <person name="Sherpa N."/>
            <person name="Shi L."/>
            <person name="Shih D."/>
            <person name="Sparrow T."/>
            <person name="Spaulding J."/>
            <person name="Stalker J."/>
            <person name="Stange-Thomann N."/>
            <person name="Stavropoulos S."/>
            <person name="Stone C."/>
            <person name="Strader C."/>
            <person name="Tesfaye S."/>
            <person name="Thomson T."/>
            <person name="Thoulutsang Y."/>
            <person name="Thoulutsang D."/>
            <person name="Topham K."/>
            <person name="Topping I."/>
            <person name="Tsamla T."/>
            <person name="Vassiliev H."/>
            <person name="Vo A."/>
            <person name="Wangchuk T."/>
            <person name="Wangdi T."/>
            <person name="Weiand M."/>
            <person name="Wilkinson J."/>
            <person name="Wilson A."/>
            <person name="Yadav S."/>
            <person name="Young G."/>
            <person name="Yu Q."/>
            <person name="Zembek L."/>
            <person name="Zhong D."/>
            <person name="Zimmer A."/>
            <person name="Zwirko Z."/>
            <person name="Jaffe D.B."/>
            <person name="Alvarez P."/>
            <person name="Brockman W."/>
            <person name="Butler J."/>
            <person name="Chin C."/>
            <person name="Gnerre S."/>
            <person name="Grabherr M."/>
            <person name="Kleber M."/>
            <person name="Mauceli E."/>
            <person name="MacCallum I."/>
        </authorList>
    </citation>
    <scope>NUCLEOTIDE SEQUENCE [LARGE SCALE GENOMIC DNA]</scope>
    <source>
        <strain evidence="4">Tucson 15010-1051.87</strain>
    </source>
</reference>
<evidence type="ECO:0000256" key="2">
    <source>
        <dbReference type="SAM" id="SignalP"/>
    </source>
</evidence>
<accession>B4MEV3</accession>
<organism evidence="3 4">
    <name type="scientific">Drosophila virilis</name>
    <name type="common">Fruit fly</name>
    <dbReference type="NCBI Taxonomy" id="7244"/>
    <lineage>
        <taxon>Eukaryota</taxon>
        <taxon>Metazoa</taxon>
        <taxon>Ecdysozoa</taxon>
        <taxon>Arthropoda</taxon>
        <taxon>Hexapoda</taxon>
        <taxon>Insecta</taxon>
        <taxon>Pterygota</taxon>
        <taxon>Neoptera</taxon>
        <taxon>Endopterygota</taxon>
        <taxon>Diptera</taxon>
        <taxon>Brachycera</taxon>
        <taxon>Muscomorpha</taxon>
        <taxon>Ephydroidea</taxon>
        <taxon>Drosophilidae</taxon>
        <taxon>Drosophila</taxon>
    </lineage>
</organism>
<name>B4MEV3_DROVI</name>
<dbReference type="EMBL" id="CH940664">
    <property type="protein sequence ID" value="EDW63078.1"/>
    <property type="molecule type" value="Genomic_DNA"/>
</dbReference>
<dbReference type="InParanoid" id="B4MEV3"/>
<feature type="compositionally biased region" description="Low complexity" evidence="1">
    <location>
        <begin position="23"/>
        <end position="36"/>
    </location>
</feature>
<dbReference type="Proteomes" id="UP000008792">
    <property type="component" value="Unassembled WGS sequence"/>
</dbReference>
<sequence length="113" mass="12409">MCKRGGYLMRMLLLLALAAGEALPHQKQQQQPQSPQRISSDGQHLGNDYGPIMHISSAVLQLVPDELTHLELSGHGSGGSFHPYLHGAEPRLTVSDNLDFQVHSPQRVQSHGR</sequence>
<keyword evidence="2" id="KW-0732">Signal</keyword>
<evidence type="ECO:0000313" key="4">
    <source>
        <dbReference type="Proteomes" id="UP000008792"/>
    </source>
</evidence>
<proteinExistence type="predicted"/>
<protein>
    <submittedName>
        <fullName evidence="3">Uncharacterized protein</fullName>
    </submittedName>
</protein>
<gene>
    <name evidence="3" type="primary">Dvir\GJ14889</name>
    <name evidence="3" type="ORF">Dvir_GJ14889</name>
</gene>
<dbReference type="HOGENOM" id="CLU_1951002_0_0_1"/>
<evidence type="ECO:0000313" key="3">
    <source>
        <dbReference type="EMBL" id="EDW63078.1"/>
    </source>
</evidence>
<dbReference type="PhylomeDB" id="B4MEV3"/>
<dbReference type="AlphaFoldDB" id="B4MEV3"/>
<feature type="signal peptide" evidence="2">
    <location>
        <begin position="1"/>
        <end position="24"/>
    </location>
</feature>
<dbReference type="OrthoDB" id="7866957at2759"/>